<name>A0A9X4JVP2_9FIRM</name>
<keyword evidence="1" id="KW-0051">Antiviral defense</keyword>
<sequence length="251" mass="28516">MEVLKIVAEGLTTSFRYPHFMQGVHPTFEMPPPATIYGHICSALGKWVPPEGIEFAYHFTYQAKFDDVEHIHVLTPSSGKLPGTKFPKVTEGSVNPFKRTILFKPKLTLYINRPEWKSAFLSPCYSVVLGRSQDLFTYTSVSSVKLVSSAGAYFEHTLAPYRMALQTGRGYVVLMPRFLDYANGRIPFFARYVVLHRRVYTEELIKYQELIGEKYWVDPESPEEKGAQLGLLFHTFVGDYDDQPVMAGLVG</sequence>
<dbReference type="Proteomes" id="UP001154312">
    <property type="component" value="Unassembled WGS sequence"/>
</dbReference>
<evidence type="ECO:0000313" key="3">
    <source>
        <dbReference type="Proteomes" id="UP001154312"/>
    </source>
</evidence>
<dbReference type="InterPro" id="IPR013422">
    <property type="entry name" value="CRISPR-assoc_prot_Cas5_N"/>
</dbReference>
<proteinExistence type="predicted"/>
<dbReference type="AlphaFoldDB" id="A0A9X4JVP2"/>
<reference evidence="2" key="1">
    <citation type="submission" date="2022-02" db="EMBL/GenBank/DDBJ databases">
        <authorList>
            <person name="Leng L."/>
        </authorList>
    </citation>
    <scope>NUCLEOTIDE SEQUENCE</scope>
    <source>
        <strain evidence="2">JI</strain>
    </source>
</reference>
<dbReference type="RefSeq" id="WP_277444084.1">
    <property type="nucleotide sequence ID" value="NZ_JAKOAV010000017.1"/>
</dbReference>
<dbReference type="EMBL" id="JAKOAV010000017">
    <property type="protein sequence ID" value="MDF9408711.1"/>
    <property type="molecule type" value="Genomic_DNA"/>
</dbReference>
<protein>
    <submittedName>
        <fullName evidence="2">CRISPR-associated protein Cas5</fullName>
    </submittedName>
</protein>
<comment type="caution">
    <text evidence="2">The sequence shown here is derived from an EMBL/GenBank/DDBJ whole genome shotgun (WGS) entry which is preliminary data.</text>
</comment>
<evidence type="ECO:0000313" key="2">
    <source>
        <dbReference type="EMBL" id="MDF9408711.1"/>
    </source>
</evidence>
<dbReference type="GO" id="GO:0051607">
    <property type="term" value="P:defense response to virus"/>
    <property type="evidence" value="ECO:0007669"/>
    <property type="project" value="UniProtKB-KW"/>
</dbReference>
<organism evidence="2 3">
    <name type="scientific">Pelotomaculum isophthalicicum JI</name>
    <dbReference type="NCBI Taxonomy" id="947010"/>
    <lineage>
        <taxon>Bacteria</taxon>
        <taxon>Bacillati</taxon>
        <taxon>Bacillota</taxon>
        <taxon>Clostridia</taxon>
        <taxon>Eubacteriales</taxon>
        <taxon>Desulfotomaculaceae</taxon>
        <taxon>Pelotomaculum</taxon>
    </lineage>
</organism>
<dbReference type="NCBIfam" id="TIGR02593">
    <property type="entry name" value="CRISPR_cas5"/>
    <property type="match status" value="1"/>
</dbReference>
<gene>
    <name evidence="2" type="primary">cas5</name>
    <name evidence="2" type="ORF">L7E55_10145</name>
</gene>
<dbReference type="CDD" id="cd09693">
    <property type="entry name" value="Cas5_I"/>
    <property type="match status" value="1"/>
</dbReference>
<evidence type="ECO:0000256" key="1">
    <source>
        <dbReference type="ARBA" id="ARBA00023118"/>
    </source>
</evidence>
<accession>A0A9X4JVP2</accession>
<keyword evidence="3" id="KW-1185">Reference proteome</keyword>